<dbReference type="PANTHER" id="PTHR48061">
    <property type="entry name" value="LEUCINE-RICH REPEAT RECEPTOR PROTEIN KINASE EMS1-LIKE-RELATED"/>
    <property type="match status" value="1"/>
</dbReference>
<keyword evidence="11" id="KW-1185">Reference proteome</keyword>
<dbReference type="SUPFAM" id="SSF52058">
    <property type="entry name" value="L domain-like"/>
    <property type="match status" value="1"/>
</dbReference>
<evidence type="ECO:0000256" key="9">
    <source>
        <dbReference type="ARBA" id="ARBA00023180"/>
    </source>
</evidence>
<gene>
    <name evidence="12" type="primary">LOC132799651</name>
</gene>
<evidence type="ECO:0000256" key="3">
    <source>
        <dbReference type="ARBA" id="ARBA00022692"/>
    </source>
</evidence>
<reference evidence="12" key="1">
    <citation type="submission" date="2025-08" db="UniProtKB">
        <authorList>
            <consortium name="RefSeq"/>
        </authorList>
    </citation>
    <scope>IDENTIFICATION</scope>
    <source>
        <tissue evidence="12">Seedling</tissue>
    </source>
</reference>
<evidence type="ECO:0000256" key="4">
    <source>
        <dbReference type="ARBA" id="ARBA00022729"/>
    </source>
</evidence>
<keyword evidence="5" id="KW-0677">Repeat</keyword>
<name>A0ABM3ZU98_ZIZJJ</name>
<accession>A0ABM3ZU98</accession>
<dbReference type="InterPro" id="IPR046956">
    <property type="entry name" value="RLP23-like"/>
</dbReference>
<keyword evidence="8" id="KW-0675">Receptor</keyword>
<keyword evidence="3" id="KW-0812">Transmembrane</keyword>
<dbReference type="Proteomes" id="UP001652623">
    <property type="component" value="Chromosome 10"/>
</dbReference>
<feature type="domain" description="Leucine-rich repeat-containing N-terminal plant-type" evidence="10">
    <location>
        <begin position="41"/>
        <end position="86"/>
    </location>
</feature>
<dbReference type="InterPro" id="IPR032675">
    <property type="entry name" value="LRR_dom_sf"/>
</dbReference>
<keyword evidence="6" id="KW-1133">Transmembrane helix</keyword>
<evidence type="ECO:0000256" key="1">
    <source>
        <dbReference type="ARBA" id="ARBA00004479"/>
    </source>
</evidence>
<dbReference type="Pfam" id="PF08263">
    <property type="entry name" value="LRRNT_2"/>
    <property type="match status" value="1"/>
</dbReference>
<proteinExistence type="predicted"/>
<dbReference type="InterPro" id="IPR013210">
    <property type="entry name" value="LRR_N_plant-typ"/>
</dbReference>
<dbReference type="Gene3D" id="3.80.10.10">
    <property type="entry name" value="Ribonuclease Inhibitor"/>
    <property type="match status" value="1"/>
</dbReference>
<evidence type="ECO:0000256" key="7">
    <source>
        <dbReference type="ARBA" id="ARBA00023136"/>
    </source>
</evidence>
<dbReference type="Pfam" id="PF00560">
    <property type="entry name" value="LRR_1"/>
    <property type="match status" value="1"/>
</dbReference>
<dbReference type="RefSeq" id="XP_060668050.1">
    <property type="nucleotide sequence ID" value="XM_060812067.1"/>
</dbReference>
<evidence type="ECO:0000313" key="11">
    <source>
        <dbReference type="Proteomes" id="UP001652623"/>
    </source>
</evidence>
<evidence type="ECO:0000256" key="6">
    <source>
        <dbReference type="ARBA" id="ARBA00022989"/>
    </source>
</evidence>
<keyword evidence="9" id="KW-0325">Glycoprotein</keyword>
<evidence type="ECO:0000313" key="12">
    <source>
        <dbReference type="RefSeq" id="XP_060668050.1"/>
    </source>
</evidence>
<comment type="subcellular location">
    <subcellularLocation>
        <location evidence="1">Membrane</location>
        <topology evidence="1">Single-pass type I membrane protein</topology>
    </subcellularLocation>
</comment>
<evidence type="ECO:0000256" key="5">
    <source>
        <dbReference type="ARBA" id="ARBA00022737"/>
    </source>
</evidence>
<sequence>MRILFRHGLWQFLCISFFFFFFLHAQFITSLSSSETGLCPHDQSIALLQFKNMFSTDVVSVCDHPETNIASWNEDVDCCSWSGVTCEDETGNVIGLQLSCGGLQCTIHSNSSLFLLSHLQRLNLAYNDFERSQISPKFGEFLNLTHLNLSSSVISGELPFELSHLSKLVSLDLSDNPGLELETSMMKSLAQNLTHSRELFLQGTRMDSVSPDFMLNLPSSLTSLNLCLFWNNGELPSFLHFQSTKPPNSEP</sequence>
<keyword evidence="2" id="KW-0433">Leucine-rich repeat</keyword>
<protein>
    <submittedName>
        <fullName evidence="12">Receptor-like protein Cf-9</fullName>
    </submittedName>
</protein>
<dbReference type="InterPro" id="IPR001611">
    <property type="entry name" value="Leu-rich_rpt"/>
</dbReference>
<dbReference type="PANTHER" id="PTHR48061:SF46">
    <property type="entry name" value="LEUCINE-RICH REPEAT-CONTAINING N-TERMINAL PLANT-TYPE DOMAIN-CONTAINING PROTEIN"/>
    <property type="match status" value="1"/>
</dbReference>
<evidence type="ECO:0000256" key="2">
    <source>
        <dbReference type="ARBA" id="ARBA00022614"/>
    </source>
</evidence>
<keyword evidence="4" id="KW-0732">Signal</keyword>
<keyword evidence="7" id="KW-0472">Membrane</keyword>
<dbReference type="GeneID" id="132799651"/>
<evidence type="ECO:0000259" key="10">
    <source>
        <dbReference type="Pfam" id="PF08263"/>
    </source>
</evidence>
<organism evidence="11 12">
    <name type="scientific">Ziziphus jujuba</name>
    <name type="common">Chinese jujube</name>
    <name type="synonym">Ziziphus sativa</name>
    <dbReference type="NCBI Taxonomy" id="326968"/>
    <lineage>
        <taxon>Eukaryota</taxon>
        <taxon>Viridiplantae</taxon>
        <taxon>Streptophyta</taxon>
        <taxon>Embryophyta</taxon>
        <taxon>Tracheophyta</taxon>
        <taxon>Spermatophyta</taxon>
        <taxon>Magnoliopsida</taxon>
        <taxon>eudicotyledons</taxon>
        <taxon>Gunneridae</taxon>
        <taxon>Pentapetalae</taxon>
        <taxon>rosids</taxon>
        <taxon>fabids</taxon>
        <taxon>Rosales</taxon>
        <taxon>Rhamnaceae</taxon>
        <taxon>Paliureae</taxon>
        <taxon>Ziziphus</taxon>
    </lineage>
</organism>
<evidence type="ECO:0000256" key="8">
    <source>
        <dbReference type="ARBA" id="ARBA00023170"/>
    </source>
</evidence>